<dbReference type="GeneID" id="36380314"/>
<organism evidence="1">
    <name type="scientific">Strongyloides ratti</name>
    <name type="common">Parasitic roundworm</name>
    <dbReference type="NCBI Taxonomy" id="34506"/>
    <lineage>
        <taxon>Eukaryota</taxon>
        <taxon>Metazoa</taxon>
        <taxon>Ecdysozoa</taxon>
        <taxon>Nematoda</taxon>
        <taxon>Chromadorea</taxon>
        <taxon>Rhabditida</taxon>
        <taxon>Tylenchina</taxon>
        <taxon>Panagrolaimomorpha</taxon>
        <taxon>Strongyloidoidea</taxon>
        <taxon>Strongyloididae</taxon>
        <taxon>Strongyloides</taxon>
    </lineage>
</organism>
<reference evidence="1 2" key="1">
    <citation type="submission" date="2014-09" db="EMBL/GenBank/DDBJ databases">
        <authorList>
            <person name="Martin A.A."/>
        </authorList>
    </citation>
    <scope>NUCLEOTIDE SEQUENCE</scope>
    <source>
        <strain evidence="2">ED321</strain>
        <strain evidence="1">ED321 Heterogonic</strain>
    </source>
</reference>
<dbReference type="CTD" id="36380314"/>
<dbReference type="WormBase" id="SRAE_2000261000">
    <property type="protein sequence ID" value="SRP01730"/>
    <property type="gene ID" value="WBGene00262821"/>
</dbReference>
<keyword evidence="2" id="KW-1185">Reference proteome</keyword>
<dbReference type="RefSeq" id="XP_024507149.1">
    <property type="nucleotide sequence ID" value="XM_024653699.1"/>
</dbReference>
<proteinExistence type="predicted"/>
<evidence type="ECO:0000313" key="1">
    <source>
        <dbReference type="EMBL" id="CEF67949.1"/>
    </source>
</evidence>
<gene>
    <name evidence="1 3 4" type="ORF">SRAE_2000261000</name>
</gene>
<accession>A0A090MYX6</accession>
<evidence type="ECO:0000313" key="4">
    <source>
        <dbReference type="WormBase" id="SRAE_2000261000"/>
    </source>
</evidence>
<dbReference type="Proteomes" id="UP000035682">
    <property type="component" value="Unplaced"/>
</dbReference>
<protein>
    <submittedName>
        <fullName evidence="1 3">Uncharacterized protein</fullName>
    </submittedName>
</protein>
<sequence length="215" mass="24206">MSAYRKSSFGIQLNVENLFNDSNKKVPILFSEKTSTESKMDRLFFNYQQKSSSEINEDVSKNMTSISMSDENNCNFSSSDNLSYKEYEENNLVHSFTFALPNIDEIGLENSNQLNLFSDDSGIITNNKTSSDCCDNDENVSLQSFPSTLTLNSDEFTSYILNCPGISSDEENSDESYISGFIDTSEDEILPCDISQDDLLDGYCTPVSSQWSYDE</sequence>
<dbReference type="WBParaSite" id="SRAE_2000261000.1">
    <property type="protein sequence ID" value="SRAE_2000261000.1"/>
    <property type="gene ID" value="WBGene00262821"/>
</dbReference>
<evidence type="ECO:0000313" key="2">
    <source>
        <dbReference type="Proteomes" id="UP000035682"/>
    </source>
</evidence>
<dbReference type="EMBL" id="LN609529">
    <property type="protein sequence ID" value="CEF67949.1"/>
    <property type="molecule type" value="Genomic_DNA"/>
</dbReference>
<dbReference type="AlphaFoldDB" id="A0A090MYX6"/>
<evidence type="ECO:0000313" key="3">
    <source>
        <dbReference type="WBParaSite" id="SRAE_2000261000.1"/>
    </source>
</evidence>
<reference evidence="3" key="2">
    <citation type="submission" date="2020-12" db="UniProtKB">
        <authorList>
            <consortium name="WormBaseParasite"/>
        </authorList>
    </citation>
    <scope>IDENTIFICATION</scope>
</reference>
<name>A0A090MYX6_STRRB</name>